<sequence length="105" mass="11992">MQEHDHDEDDYRGRATVSTEDREISVDVVLRGHFQPIDGRFHWYGRVAAHDEVRELADGRKKDVVLRTPQGEAVGTLSDPDPWGRYRITGVGRPPFPVLTEADLR</sequence>
<keyword evidence="3" id="KW-1185">Reference proteome</keyword>
<name>A0ABW3FR63_9PSEU</name>
<reference evidence="3" key="1">
    <citation type="journal article" date="2019" name="Int. J. Syst. Evol. Microbiol.">
        <title>The Global Catalogue of Microorganisms (GCM) 10K type strain sequencing project: providing services to taxonomists for standard genome sequencing and annotation.</title>
        <authorList>
            <consortium name="The Broad Institute Genomics Platform"/>
            <consortium name="The Broad Institute Genome Sequencing Center for Infectious Disease"/>
            <person name="Wu L."/>
            <person name="Ma J."/>
        </authorList>
    </citation>
    <scope>NUCLEOTIDE SEQUENCE [LARGE SCALE GENOMIC DNA]</scope>
    <source>
        <strain evidence="3">CCUG 56401</strain>
    </source>
</reference>
<protein>
    <submittedName>
        <fullName evidence="2">DUF4873 domain-containing protein</fullName>
    </submittedName>
</protein>
<dbReference type="InterPro" id="IPR032371">
    <property type="entry name" value="DUF4873"/>
</dbReference>
<feature type="domain" description="DUF4873" evidence="1">
    <location>
        <begin position="8"/>
        <end position="98"/>
    </location>
</feature>
<evidence type="ECO:0000313" key="3">
    <source>
        <dbReference type="Proteomes" id="UP001597018"/>
    </source>
</evidence>
<dbReference type="EMBL" id="JBHTIW010000002">
    <property type="protein sequence ID" value="MFD0919286.1"/>
    <property type="molecule type" value="Genomic_DNA"/>
</dbReference>
<comment type="caution">
    <text evidence="2">The sequence shown here is derived from an EMBL/GenBank/DDBJ whole genome shotgun (WGS) entry which is preliminary data.</text>
</comment>
<dbReference type="Pfam" id="PF16170">
    <property type="entry name" value="DUF4873"/>
    <property type="match status" value="1"/>
</dbReference>
<evidence type="ECO:0000313" key="2">
    <source>
        <dbReference type="EMBL" id="MFD0919286.1"/>
    </source>
</evidence>
<dbReference type="RefSeq" id="WP_263251157.1">
    <property type="nucleotide sequence ID" value="NZ_BAABLT010000019.1"/>
</dbReference>
<evidence type="ECO:0000259" key="1">
    <source>
        <dbReference type="Pfam" id="PF16170"/>
    </source>
</evidence>
<organism evidence="2 3">
    <name type="scientific">Saccharopolyspora rosea</name>
    <dbReference type="NCBI Taxonomy" id="524884"/>
    <lineage>
        <taxon>Bacteria</taxon>
        <taxon>Bacillati</taxon>
        <taxon>Actinomycetota</taxon>
        <taxon>Actinomycetes</taxon>
        <taxon>Pseudonocardiales</taxon>
        <taxon>Pseudonocardiaceae</taxon>
        <taxon>Saccharopolyspora</taxon>
    </lineage>
</organism>
<dbReference type="Proteomes" id="UP001597018">
    <property type="component" value="Unassembled WGS sequence"/>
</dbReference>
<proteinExistence type="predicted"/>
<gene>
    <name evidence="2" type="ORF">ACFQ16_05980</name>
</gene>
<accession>A0ABW3FR63</accession>